<dbReference type="EMBL" id="LR798342">
    <property type="protein sequence ID" value="CAB5225322.1"/>
    <property type="molecule type" value="Genomic_DNA"/>
</dbReference>
<name>A0A6J7X8X4_9CAUD</name>
<dbReference type="Pfam" id="PF00583">
    <property type="entry name" value="Acetyltransf_1"/>
    <property type="match status" value="1"/>
</dbReference>
<dbReference type="InterPro" id="IPR016181">
    <property type="entry name" value="Acyl_CoA_acyltransferase"/>
</dbReference>
<evidence type="ECO:0000313" key="2">
    <source>
        <dbReference type="EMBL" id="CAB5225322.1"/>
    </source>
</evidence>
<gene>
    <name evidence="2" type="ORF">UFOVP746_1</name>
</gene>
<dbReference type="GO" id="GO:0016747">
    <property type="term" value="F:acyltransferase activity, transferring groups other than amino-acyl groups"/>
    <property type="evidence" value="ECO:0007669"/>
    <property type="project" value="InterPro"/>
</dbReference>
<dbReference type="InterPro" id="IPR000182">
    <property type="entry name" value="GNAT_dom"/>
</dbReference>
<feature type="non-terminal residue" evidence="2">
    <location>
        <position position="135"/>
    </location>
</feature>
<evidence type="ECO:0000259" key="1">
    <source>
        <dbReference type="PROSITE" id="PS51186"/>
    </source>
</evidence>
<dbReference type="PROSITE" id="PS51186">
    <property type="entry name" value="GNAT"/>
    <property type="match status" value="1"/>
</dbReference>
<reference evidence="2" key="1">
    <citation type="submission" date="2020-05" db="EMBL/GenBank/DDBJ databases">
        <authorList>
            <person name="Chiriac C."/>
            <person name="Salcher M."/>
            <person name="Ghai R."/>
            <person name="Kavagutti S V."/>
        </authorList>
    </citation>
    <scope>NUCLEOTIDE SEQUENCE</scope>
</reference>
<dbReference type="Gene3D" id="3.40.630.30">
    <property type="match status" value="1"/>
</dbReference>
<protein>
    <submittedName>
        <fullName evidence="2">GNAT domain containing protein</fullName>
    </submittedName>
</protein>
<feature type="domain" description="N-acetyltransferase" evidence="1">
    <location>
        <begin position="1"/>
        <end position="135"/>
    </location>
</feature>
<sequence>MTIREANKYDKTEIIEMLKCFRDESPMKQYFQQDDIEHWESILANVFAGQGKIFIEEGKGLIFCAIIPSIWSKKVFVLHEIAWYVLPEYRQGRTGYRLLKAYLEYANELKNTGRIAYFTLSKITSSPNLNYEKLG</sequence>
<dbReference type="SUPFAM" id="SSF55729">
    <property type="entry name" value="Acyl-CoA N-acyltransferases (Nat)"/>
    <property type="match status" value="1"/>
</dbReference>
<accession>A0A6J7X8X4</accession>
<proteinExistence type="predicted"/>
<organism evidence="2">
    <name type="scientific">uncultured Caudovirales phage</name>
    <dbReference type="NCBI Taxonomy" id="2100421"/>
    <lineage>
        <taxon>Viruses</taxon>
        <taxon>Duplodnaviria</taxon>
        <taxon>Heunggongvirae</taxon>
        <taxon>Uroviricota</taxon>
        <taxon>Caudoviricetes</taxon>
        <taxon>Peduoviridae</taxon>
        <taxon>Maltschvirus</taxon>
        <taxon>Maltschvirus maltsch</taxon>
    </lineage>
</organism>